<accession>A0A2T5K7Q8</accession>
<dbReference type="Pfam" id="PF13365">
    <property type="entry name" value="Trypsin_2"/>
    <property type="match status" value="1"/>
</dbReference>
<name>A0A2T5K7Q8_9RHOB</name>
<sequence length="404" mass="43138">MERHDRSSIESLAAEIMPRLSPDGGAFETAEIGRDGPDLSPSAISARIERSEETLRRAVEMDLTAADPALTRQVLVNGREGLELIAGQRDRTQAPMAAVAAALEVIVRTDGSRPSFLVREDAPDFATSPAGGWADLFGDPLREAEVRTALAAVGRIDITHPLMPYAGTGWLVAPDVIVTNRHVAQLFVAFPEGEAPRLRTELDPRFDFGHEFAGRDSADARPLRELLFCGARAIPPVGIDHGCLDLAVFRLAAPVPETRRPLALAEGRRVALPQTQVFVAGYPARPDPASLGTVSETDRVLRLLFDKLWGFKRLAPGEITPSTLGGRTLNHDASTLGGNSGSLVMGLDSLPFVTGLHYGGSWGGDRTNWAHVLGAVLDEPGLPGLPHTTLAGLCAAEGIARRAF</sequence>
<dbReference type="RefSeq" id="WP_181318490.1">
    <property type="nucleotide sequence ID" value="NZ_CP090021.1"/>
</dbReference>
<gene>
    <name evidence="1" type="ORF">C8J28_108178</name>
</gene>
<dbReference type="InterPro" id="IPR043504">
    <property type="entry name" value="Peptidase_S1_PA_chymotrypsin"/>
</dbReference>
<dbReference type="InterPro" id="IPR009003">
    <property type="entry name" value="Peptidase_S1_PA"/>
</dbReference>
<organism evidence="1 2">
    <name type="scientific">Cereibacter azotoformans</name>
    <dbReference type="NCBI Taxonomy" id="43057"/>
    <lineage>
        <taxon>Bacteria</taxon>
        <taxon>Pseudomonadati</taxon>
        <taxon>Pseudomonadota</taxon>
        <taxon>Alphaproteobacteria</taxon>
        <taxon>Rhodobacterales</taxon>
        <taxon>Paracoccaceae</taxon>
        <taxon>Cereibacter</taxon>
    </lineage>
</organism>
<proteinExistence type="predicted"/>
<keyword evidence="2" id="KW-1185">Reference proteome</keyword>
<dbReference type="Gene3D" id="2.40.10.10">
    <property type="entry name" value="Trypsin-like serine proteases"/>
    <property type="match status" value="1"/>
</dbReference>
<dbReference type="EMBL" id="QAOT01000008">
    <property type="protein sequence ID" value="PTR18457.1"/>
    <property type="molecule type" value="Genomic_DNA"/>
</dbReference>
<evidence type="ECO:0000313" key="1">
    <source>
        <dbReference type="EMBL" id="PTR18457.1"/>
    </source>
</evidence>
<reference evidence="1 2" key="1">
    <citation type="submission" date="2018-04" db="EMBL/GenBank/DDBJ databases">
        <title>Genomic Encyclopedia of Type Strains, Phase III (KMG-III): the genomes of soil and plant-associated and newly described type strains.</title>
        <authorList>
            <person name="Whitman W."/>
        </authorList>
    </citation>
    <scope>NUCLEOTIDE SEQUENCE [LARGE SCALE GENOMIC DNA]</scope>
    <source>
        <strain evidence="1 2">KA25</strain>
    </source>
</reference>
<protein>
    <submittedName>
        <fullName evidence="1">Trypsin-like peptidase</fullName>
    </submittedName>
</protein>
<comment type="caution">
    <text evidence="1">The sequence shown here is derived from an EMBL/GenBank/DDBJ whole genome shotgun (WGS) entry which is preliminary data.</text>
</comment>
<dbReference type="Proteomes" id="UP000244060">
    <property type="component" value="Unassembled WGS sequence"/>
</dbReference>
<dbReference type="SUPFAM" id="SSF50494">
    <property type="entry name" value="Trypsin-like serine proteases"/>
    <property type="match status" value="1"/>
</dbReference>
<evidence type="ECO:0000313" key="2">
    <source>
        <dbReference type="Proteomes" id="UP000244060"/>
    </source>
</evidence>
<dbReference type="AlphaFoldDB" id="A0A2T5K7Q8"/>